<dbReference type="Proteomes" id="UP000295043">
    <property type="component" value="Unassembled WGS sequence"/>
</dbReference>
<evidence type="ECO:0000313" key="4">
    <source>
        <dbReference type="Proteomes" id="UP000295043"/>
    </source>
</evidence>
<dbReference type="Proteomes" id="UP000182306">
    <property type="component" value="Chromosome"/>
</dbReference>
<sequence length="55" mass="6160">MSKIKKVSVENVIRPAKAPGLTLAEIRERIFAHLPEEKFPGGRGVSWWSKPCNSI</sequence>
<name>A0A1L3LIL2_9HYPH</name>
<dbReference type="EMBL" id="CP013107">
    <property type="protein sequence ID" value="APG89853.1"/>
    <property type="molecule type" value="Genomic_DNA"/>
</dbReference>
<reference evidence="1 3" key="1">
    <citation type="submission" date="2015-10" db="EMBL/GenBank/DDBJ databases">
        <title>Genomic differences between typical nodule nitrogen-fixing rhizobial strains and those coming from bean seeds.</title>
        <authorList>
            <person name="Peralta H."/>
            <person name="Aguilar-Vera A."/>
            <person name="Diaz R."/>
            <person name="Mora Y."/>
            <person name="Martinez-Batallar G."/>
            <person name="Salazar E."/>
            <person name="Vargas-Lagunas C."/>
            <person name="Encarnacion S."/>
            <person name="Girard L."/>
            <person name="Mora J."/>
        </authorList>
    </citation>
    <scope>NUCLEOTIDE SEQUENCE [LARGE SCALE GENOMIC DNA]</scope>
    <source>
        <strain evidence="1 3">CFNEI 73</strain>
    </source>
</reference>
<dbReference type="Pfam" id="PF22278">
    <property type="entry name" value="DUF6958"/>
    <property type="match status" value="1"/>
</dbReference>
<dbReference type="KEGG" id="same:SAMCFNEI73_Ch0524"/>
<reference evidence="2 4" key="2">
    <citation type="submission" date="2019-03" db="EMBL/GenBank/DDBJ databases">
        <title>Genomic Encyclopedia of Type Strains, Phase IV (KMG-V): Genome sequencing to study the core and pangenomes of soil and plant-associated prokaryotes.</title>
        <authorList>
            <person name="Whitman W."/>
        </authorList>
    </citation>
    <scope>NUCLEOTIDE SEQUENCE [LARGE SCALE GENOMIC DNA]</scope>
    <source>
        <strain evidence="2 4">23C40</strain>
    </source>
</reference>
<dbReference type="RefSeq" id="WP_234782264.1">
    <property type="nucleotide sequence ID" value="NZ_CP013107.1"/>
</dbReference>
<dbReference type="EMBL" id="SLVU01000001">
    <property type="protein sequence ID" value="TCN36322.1"/>
    <property type="molecule type" value="Genomic_DNA"/>
</dbReference>
<dbReference type="InterPro" id="IPR054233">
    <property type="entry name" value="DUF6958"/>
</dbReference>
<organism evidence="1 3">
    <name type="scientific">Sinorhizobium americanum</name>
    <dbReference type="NCBI Taxonomy" id="194963"/>
    <lineage>
        <taxon>Bacteria</taxon>
        <taxon>Pseudomonadati</taxon>
        <taxon>Pseudomonadota</taxon>
        <taxon>Alphaproteobacteria</taxon>
        <taxon>Hyphomicrobiales</taxon>
        <taxon>Rhizobiaceae</taxon>
        <taxon>Sinorhizobium/Ensifer group</taxon>
        <taxon>Sinorhizobium</taxon>
    </lineage>
</organism>
<dbReference type="STRING" id="194963.SAMCFNEI73_Ch0524"/>
<gene>
    <name evidence="2" type="ORF">EV184_101312</name>
    <name evidence="1" type="ORF">SAMCFNEI73_Ch0524</name>
</gene>
<keyword evidence="3" id="KW-1185">Reference proteome</keyword>
<accession>A0A1L3LIL2</accession>
<dbReference type="AlphaFoldDB" id="A0A1L3LIL2"/>
<evidence type="ECO:0000313" key="2">
    <source>
        <dbReference type="EMBL" id="TCN36322.1"/>
    </source>
</evidence>
<evidence type="ECO:0000313" key="1">
    <source>
        <dbReference type="EMBL" id="APG89853.1"/>
    </source>
</evidence>
<evidence type="ECO:0000313" key="3">
    <source>
        <dbReference type="Proteomes" id="UP000182306"/>
    </source>
</evidence>
<proteinExistence type="predicted"/>
<protein>
    <submittedName>
        <fullName evidence="1">Uncharacterized protein</fullName>
    </submittedName>
</protein>